<organism evidence="4 5">
    <name type="scientific">Carex littledalei</name>
    <dbReference type="NCBI Taxonomy" id="544730"/>
    <lineage>
        <taxon>Eukaryota</taxon>
        <taxon>Viridiplantae</taxon>
        <taxon>Streptophyta</taxon>
        <taxon>Embryophyta</taxon>
        <taxon>Tracheophyta</taxon>
        <taxon>Spermatophyta</taxon>
        <taxon>Magnoliopsida</taxon>
        <taxon>Liliopsida</taxon>
        <taxon>Poales</taxon>
        <taxon>Cyperaceae</taxon>
        <taxon>Cyperoideae</taxon>
        <taxon>Cariceae</taxon>
        <taxon>Carex</taxon>
        <taxon>Carex subgen. Euthyceras</taxon>
    </lineage>
</organism>
<evidence type="ECO:0000256" key="2">
    <source>
        <dbReference type="RuleBase" id="RU003616"/>
    </source>
</evidence>
<dbReference type="PANTHER" id="PTHR47838:SF1">
    <property type="entry name" value="21.7 KDA CLASS VI HEAT SHOCK PROTEIN"/>
    <property type="match status" value="1"/>
</dbReference>
<dbReference type="OrthoDB" id="1431247at2759"/>
<evidence type="ECO:0000313" key="4">
    <source>
        <dbReference type="EMBL" id="KAF3320590.1"/>
    </source>
</evidence>
<evidence type="ECO:0000313" key="5">
    <source>
        <dbReference type="Proteomes" id="UP000623129"/>
    </source>
</evidence>
<dbReference type="PROSITE" id="PS01031">
    <property type="entry name" value="SHSP"/>
    <property type="match status" value="1"/>
</dbReference>
<dbReference type="SUPFAM" id="SSF49764">
    <property type="entry name" value="HSP20-like chaperones"/>
    <property type="match status" value="1"/>
</dbReference>
<protein>
    <submittedName>
        <fullName evidence="4">Class VI heat shock protein isoform X2</fullName>
    </submittedName>
</protein>
<feature type="domain" description="SHSP" evidence="3">
    <location>
        <begin position="77"/>
        <end position="192"/>
    </location>
</feature>
<evidence type="ECO:0000259" key="3">
    <source>
        <dbReference type="PROSITE" id="PS01031"/>
    </source>
</evidence>
<dbReference type="EMBL" id="SWLB01000029">
    <property type="protein sequence ID" value="KAF3320590.1"/>
    <property type="molecule type" value="Genomic_DNA"/>
</dbReference>
<sequence length="194" mass="21982">MPPKRALEIRPGDLNSRKWHMSLTEDAFISFLSHGGDAAKAVFGEGSLFSPFLFGKFFDPADAFPLWDFDSDALLSGLRNAKKTSVNWAETDSEYALRAELPGGKKCEVEINGDKVKVIEISGQWRALPASGQRDWRAGWWWEHGFVRRLELPDDANWKKAEAYFYDDGFLEIKIPKNISAECSTHHLLESDTE</sequence>
<keyword evidence="5" id="KW-1185">Reference proteome</keyword>
<gene>
    <name evidence="4" type="ORF">FCM35_KLT15286</name>
</gene>
<name>A0A833Q7G5_9POAL</name>
<reference evidence="4" key="1">
    <citation type="submission" date="2020-01" db="EMBL/GenBank/DDBJ databases">
        <title>Genome sequence of Kobresia littledalei, the first chromosome-level genome in the family Cyperaceae.</title>
        <authorList>
            <person name="Qu G."/>
        </authorList>
    </citation>
    <scope>NUCLEOTIDE SEQUENCE</scope>
    <source>
        <strain evidence="4">C.B.Clarke</strain>
        <tissue evidence="4">Leaf</tissue>
    </source>
</reference>
<dbReference type="InterPro" id="IPR002068">
    <property type="entry name" value="A-crystallin/Hsp20_dom"/>
</dbReference>
<comment type="similarity">
    <text evidence="1 2">Belongs to the small heat shock protein (HSP20) family.</text>
</comment>
<proteinExistence type="inferred from homology"/>
<dbReference type="PANTHER" id="PTHR47838">
    <property type="entry name" value="21.7 KDA CLASS VI HEAT SHOCK PROTEIN"/>
    <property type="match status" value="1"/>
</dbReference>
<dbReference type="Proteomes" id="UP000623129">
    <property type="component" value="Unassembled WGS sequence"/>
</dbReference>
<evidence type="ECO:0000256" key="1">
    <source>
        <dbReference type="PROSITE-ProRule" id="PRU00285"/>
    </source>
</evidence>
<keyword evidence="4" id="KW-0346">Stress response</keyword>
<accession>A0A833Q7G5</accession>
<dbReference type="InterPro" id="IPR008978">
    <property type="entry name" value="HSP20-like_chaperone"/>
</dbReference>
<dbReference type="AlphaFoldDB" id="A0A833Q7G5"/>
<comment type="caution">
    <text evidence="4">The sequence shown here is derived from an EMBL/GenBank/DDBJ whole genome shotgun (WGS) entry which is preliminary data.</text>
</comment>
<dbReference type="Gene3D" id="2.60.40.790">
    <property type="match status" value="1"/>
</dbReference>
<dbReference type="Pfam" id="PF00011">
    <property type="entry name" value="HSP20"/>
    <property type="match status" value="1"/>
</dbReference>